<accession>A0A8H5I606</accession>
<feature type="non-terminal residue" evidence="3">
    <location>
        <position position="157"/>
    </location>
</feature>
<dbReference type="GO" id="GO:0016787">
    <property type="term" value="F:hydrolase activity"/>
    <property type="evidence" value="ECO:0007669"/>
    <property type="project" value="UniProtKB-KW"/>
</dbReference>
<feature type="domain" description="Alpha/beta hydrolase fold-3" evidence="2">
    <location>
        <begin position="69"/>
        <end position="156"/>
    </location>
</feature>
<dbReference type="Proteomes" id="UP000574317">
    <property type="component" value="Unassembled WGS sequence"/>
</dbReference>
<evidence type="ECO:0000313" key="4">
    <source>
        <dbReference type="Proteomes" id="UP000574317"/>
    </source>
</evidence>
<proteinExistence type="predicted"/>
<sequence>MFKLEPLSLDDIEGSARRREASMEAFIPKPVAHPGVEQTTHPIDTSDGHTITVVSFRKRDSQSSPGPALLHFHGGGMIMGSAESGAKILSELVMETSIPVFSVNYRLAPKVKGSIPAQDGYTALTWLQKRADEFNVDPARIALLGYSGGGGVAAGVG</sequence>
<keyword evidence="4" id="KW-1185">Reference proteome</keyword>
<dbReference type="Pfam" id="PF07859">
    <property type="entry name" value="Abhydrolase_3"/>
    <property type="match status" value="1"/>
</dbReference>
<evidence type="ECO:0000256" key="1">
    <source>
        <dbReference type="ARBA" id="ARBA00022801"/>
    </source>
</evidence>
<dbReference type="InterPro" id="IPR013094">
    <property type="entry name" value="AB_hydrolase_3"/>
</dbReference>
<protein>
    <submittedName>
        <fullName evidence="3">Lipase esterase</fullName>
    </submittedName>
</protein>
<evidence type="ECO:0000259" key="2">
    <source>
        <dbReference type="Pfam" id="PF07859"/>
    </source>
</evidence>
<name>A0A8H5I606_9HYPO</name>
<dbReference type="AlphaFoldDB" id="A0A8H5I606"/>
<keyword evidence="1" id="KW-0378">Hydrolase</keyword>
<dbReference type="InterPro" id="IPR029058">
    <property type="entry name" value="AB_hydrolase_fold"/>
</dbReference>
<dbReference type="PANTHER" id="PTHR48081">
    <property type="entry name" value="AB HYDROLASE SUPERFAMILY PROTEIN C4A8.06C"/>
    <property type="match status" value="1"/>
</dbReference>
<dbReference type="SUPFAM" id="SSF53474">
    <property type="entry name" value="alpha/beta-Hydrolases"/>
    <property type="match status" value="1"/>
</dbReference>
<dbReference type="InterPro" id="IPR050300">
    <property type="entry name" value="GDXG_lipolytic_enzyme"/>
</dbReference>
<evidence type="ECO:0000313" key="3">
    <source>
        <dbReference type="EMBL" id="KAF5530914.1"/>
    </source>
</evidence>
<dbReference type="EMBL" id="JAAOAO010000831">
    <property type="protein sequence ID" value="KAF5530914.1"/>
    <property type="molecule type" value="Genomic_DNA"/>
</dbReference>
<dbReference type="Gene3D" id="3.40.50.1820">
    <property type="entry name" value="alpha/beta hydrolase"/>
    <property type="match status" value="1"/>
</dbReference>
<comment type="caution">
    <text evidence="3">The sequence shown here is derived from an EMBL/GenBank/DDBJ whole genome shotgun (WGS) entry which is preliminary data.</text>
</comment>
<gene>
    <name evidence="3" type="ORF">FNAPI_13435</name>
</gene>
<reference evidence="3 4" key="1">
    <citation type="submission" date="2020-05" db="EMBL/GenBank/DDBJ databases">
        <title>Identification and distribution of gene clusters putatively required for synthesis of sphingolipid metabolism inhibitors in phylogenetically diverse species of the filamentous fungus Fusarium.</title>
        <authorList>
            <person name="Kim H.-S."/>
            <person name="Busman M."/>
            <person name="Brown D.W."/>
            <person name="Divon H."/>
            <person name="Uhlig S."/>
            <person name="Proctor R.H."/>
        </authorList>
    </citation>
    <scope>NUCLEOTIDE SEQUENCE [LARGE SCALE GENOMIC DNA]</scope>
    <source>
        <strain evidence="3 4">NRRL 25196</strain>
    </source>
</reference>
<organism evidence="3 4">
    <name type="scientific">Fusarium napiforme</name>
    <dbReference type="NCBI Taxonomy" id="42672"/>
    <lineage>
        <taxon>Eukaryota</taxon>
        <taxon>Fungi</taxon>
        <taxon>Dikarya</taxon>
        <taxon>Ascomycota</taxon>
        <taxon>Pezizomycotina</taxon>
        <taxon>Sordariomycetes</taxon>
        <taxon>Hypocreomycetidae</taxon>
        <taxon>Hypocreales</taxon>
        <taxon>Nectriaceae</taxon>
        <taxon>Fusarium</taxon>
        <taxon>Fusarium fujikuroi species complex</taxon>
    </lineage>
</organism>